<proteinExistence type="predicted"/>
<evidence type="ECO:0000256" key="2">
    <source>
        <dbReference type="SAM" id="Phobius"/>
    </source>
</evidence>
<gene>
    <name evidence="3" type="ORF">GCM10023340_17170</name>
</gene>
<organism evidence="3 4">
    <name type="scientific">Nocardioides marinquilinus</name>
    <dbReference type="NCBI Taxonomy" id="1210400"/>
    <lineage>
        <taxon>Bacteria</taxon>
        <taxon>Bacillati</taxon>
        <taxon>Actinomycetota</taxon>
        <taxon>Actinomycetes</taxon>
        <taxon>Propionibacteriales</taxon>
        <taxon>Nocardioidaceae</taxon>
        <taxon>Nocardioides</taxon>
    </lineage>
</organism>
<sequence length="406" mass="43193">MNDMNQNQNDESGSTDHRAWEGVMSTEFDRRVRDLHEAPFDLDSVRGKAVRIRRKRRVGAAVAGLAAAAVVLPVALLAANGQADEGRVVPAATQPTEAVDPTPPAPEAEPPADALYLEGDQLHLVDGSVTQLPSAASTYTNAVVQGEGRIVAFRRNDDGSQQAVDVIEDGQVVDSYPTEASMVVGDSGVVAFVTRGGEVRAIWESGTSVLAEDYRFWTPVAVTGGPACDDEDCQVYLRSERTAEPPVAINGTGAATPQSDVVSVLDATDDGLVSTVVDTGRFEYCSNLFDKGRPVLEQCDYRLDELSPDGRYALGTDIQSDGIGPGVLYIVDLDGAVVATFDPGDAYMNTYEWLDDQTIITTVYDFTTARWSVQTMDLDGTIETIAGPAKGGGTDPSTSPAFYVVG</sequence>
<evidence type="ECO:0000313" key="4">
    <source>
        <dbReference type="Proteomes" id="UP001500221"/>
    </source>
</evidence>
<name>A0ABP9PLL7_9ACTN</name>
<feature type="region of interest" description="Disordered" evidence="1">
    <location>
        <begin position="1"/>
        <end position="21"/>
    </location>
</feature>
<dbReference type="EMBL" id="BAABKG010000002">
    <property type="protein sequence ID" value="GAA5146362.1"/>
    <property type="molecule type" value="Genomic_DNA"/>
</dbReference>
<keyword evidence="2" id="KW-0812">Transmembrane</keyword>
<keyword evidence="4" id="KW-1185">Reference proteome</keyword>
<feature type="transmembrane region" description="Helical" evidence="2">
    <location>
        <begin position="58"/>
        <end position="79"/>
    </location>
</feature>
<protein>
    <submittedName>
        <fullName evidence="3">Uncharacterized protein</fullName>
    </submittedName>
</protein>
<evidence type="ECO:0000256" key="1">
    <source>
        <dbReference type="SAM" id="MobiDB-lite"/>
    </source>
</evidence>
<accession>A0ABP9PLL7</accession>
<feature type="compositionally biased region" description="Polar residues" evidence="1">
    <location>
        <begin position="1"/>
        <end position="12"/>
    </location>
</feature>
<keyword evidence="2" id="KW-0472">Membrane</keyword>
<evidence type="ECO:0000313" key="3">
    <source>
        <dbReference type="EMBL" id="GAA5146362.1"/>
    </source>
</evidence>
<reference evidence="4" key="1">
    <citation type="journal article" date="2019" name="Int. J. Syst. Evol. Microbiol.">
        <title>The Global Catalogue of Microorganisms (GCM) 10K type strain sequencing project: providing services to taxonomists for standard genome sequencing and annotation.</title>
        <authorList>
            <consortium name="The Broad Institute Genomics Platform"/>
            <consortium name="The Broad Institute Genome Sequencing Center for Infectious Disease"/>
            <person name="Wu L."/>
            <person name="Ma J."/>
        </authorList>
    </citation>
    <scope>NUCLEOTIDE SEQUENCE [LARGE SCALE GENOMIC DNA]</scope>
    <source>
        <strain evidence="4">JCM 18459</strain>
    </source>
</reference>
<keyword evidence="2" id="KW-1133">Transmembrane helix</keyword>
<comment type="caution">
    <text evidence="3">The sequence shown here is derived from an EMBL/GenBank/DDBJ whole genome shotgun (WGS) entry which is preliminary data.</text>
</comment>
<dbReference type="Proteomes" id="UP001500221">
    <property type="component" value="Unassembled WGS sequence"/>
</dbReference>